<dbReference type="Pfam" id="PF00083">
    <property type="entry name" value="Sugar_tr"/>
    <property type="match status" value="1"/>
</dbReference>
<keyword evidence="3 5" id="KW-1133">Transmembrane helix</keyword>
<gene>
    <name evidence="7" type="ORF">IFM89_022850</name>
</gene>
<keyword evidence="6" id="KW-0732">Signal</keyword>
<protein>
    <submittedName>
        <fullName evidence="7">Uncharacterized protein</fullName>
    </submittedName>
</protein>
<dbReference type="OrthoDB" id="1711500at2759"/>
<dbReference type="Proteomes" id="UP000631114">
    <property type="component" value="Unassembled WGS sequence"/>
</dbReference>
<evidence type="ECO:0000256" key="2">
    <source>
        <dbReference type="ARBA" id="ARBA00022692"/>
    </source>
</evidence>
<keyword evidence="8" id="KW-1185">Reference proteome</keyword>
<keyword evidence="2 5" id="KW-0812">Transmembrane</keyword>
<dbReference type="Gene3D" id="1.20.1250.20">
    <property type="entry name" value="MFS general substrate transporter like domains"/>
    <property type="match status" value="1"/>
</dbReference>
<evidence type="ECO:0000256" key="3">
    <source>
        <dbReference type="ARBA" id="ARBA00022989"/>
    </source>
</evidence>
<accession>A0A835J1K4</accession>
<keyword evidence="4 5" id="KW-0472">Membrane</keyword>
<organism evidence="7 8">
    <name type="scientific">Coptis chinensis</name>
    <dbReference type="NCBI Taxonomy" id="261450"/>
    <lineage>
        <taxon>Eukaryota</taxon>
        <taxon>Viridiplantae</taxon>
        <taxon>Streptophyta</taxon>
        <taxon>Embryophyta</taxon>
        <taxon>Tracheophyta</taxon>
        <taxon>Spermatophyta</taxon>
        <taxon>Magnoliopsida</taxon>
        <taxon>Ranunculales</taxon>
        <taxon>Ranunculaceae</taxon>
        <taxon>Coptidoideae</taxon>
        <taxon>Coptis</taxon>
    </lineage>
</organism>
<dbReference type="GO" id="GO:0022857">
    <property type="term" value="F:transmembrane transporter activity"/>
    <property type="evidence" value="ECO:0007669"/>
    <property type="project" value="InterPro"/>
</dbReference>
<evidence type="ECO:0000256" key="5">
    <source>
        <dbReference type="SAM" id="Phobius"/>
    </source>
</evidence>
<proteinExistence type="predicted"/>
<dbReference type="AlphaFoldDB" id="A0A835J1K4"/>
<sequence>MVHGIHWCMLLMVGLCRPFSKDTVRLTSSEGGDRSYLHCSHVLIKSKVGELEFSIDSRDLHKILLNWNGTNSLGYNVRGTFFMYSGVSAITILFLVKHVPETKGKTLEEIQASINTVAENIAK</sequence>
<dbReference type="EMBL" id="JADFTS010000001">
    <property type="protein sequence ID" value="KAF9625453.1"/>
    <property type="molecule type" value="Genomic_DNA"/>
</dbReference>
<feature type="chain" id="PRO_5032790890" evidence="6">
    <location>
        <begin position="17"/>
        <end position="123"/>
    </location>
</feature>
<evidence type="ECO:0000313" key="7">
    <source>
        <dbReference type="EMBL" id="KAF9625453.1"/>
    </source>
</evidence>
<feature type="transmembrane region" description="Helical" evidence="5">
    <location>
        <begin position="75"/>
        <end position="96"/>
    </location>
</feature>
<evidence type="ECO:0000256" key="6">
    <source>
        <dbReference type="SAM" id="SignalP"/>
    </source>
</evidence>
<dbReference type="GO" id="GO:0016020">
    <property type="term" value="C:membrane"/>
    <property type="evidence" value="ECO:0007669"/>
    <property type="project" value="UniProtKB-SubCell"/>
</dbReference>
<dbReference type="InterPro" id="IPR005828">
    <property type="entry name" value="MFS_sugar_transport-like"/>
</dbReference>
<dbReference type="InterPro" id="IPR036259">
    <property type="entry name" value="MFS_trans_sf"/>
</dbReference>
<reference evidence="7 8" key="1">
    <citation type="submission" date="2020-10" db="EMBL/GenBank/DDBJ databases">
        <title>The Coptis chinensis genome and diversification of protoberbering-type alkaloids.</title>
        <authorList>
            <person name="Wang B."/>
            <person name="Shu S."/>
            <person name="Song C."/>
            <person name="Liu Y."/>
        </authorList>
    </citation>
    <scope>NUCLEOTIDE SEQUENCE [LARGE SCALE GENOMIC DNA]</scope>
    <source>
        <strain evidence="7">HL-2020</strain>
        <tissue evidence="7">Leaf</tissue>
    </source>
</reference>
<comment type="subcellular location">
    <subcellularLocation>
        <location evidence="1">Membrane</location>
    </subcellularLocation>
</comment>
<comment type="caution">
    <text evidence="7">The sequence shown here is derived from an EMBL/GenBank/DDBJ whole genome shotgun (WGS) entry which is preliminary data.</text>
</comment>
<name>A0A835J1K4_9MAGN</name>
<evidence type="ECO:0000256" key="4">
    <source>
        <dbReference type="ARBA" id="ARBA00023136"/>
    </source>
</evidence>
<evidence type="ECO:0000256" key="1">
    <source>
        <dbReference type="ARBA" id="ARBA00004370"/>
    </source>
</evidence>
<feature type="signal peptide" evidence="6">
    <location>
        <begin position="1"/>
        <end position="16"/>
    </location>
</feature>
<evidence type="ECO:0000313" key="8">
    <source>
        <dbReference type="Proteomes" id="UP000631114"/>
    </source>
</evidence>